<keyword evidence="3 9" id="KW-0548">Nucleotidyltransferase</keyword>
<dbReference type="InterPro" id="IPR009000">
    <property type="entry name" value="Transl_B-barrel_sf"/>
</dbReference>
<dbReference type="eggNOG" id="COG0529">
    <property type="taxonomic scope" value="Bacteria"/>
</dbReference>
<gene>
    <name evidence="9" type="ORF">Cpap_1703</name>
</gene>
<accession>F1TD75</accession>
<evidence type="ECO:0000256" key="7">
    <source>
        <dbReference type="SAM" id="Coils"/>
    </source>
</evidence>
<dbReference type="NCBIfam" id="TIGR00231">
    <property type="entry name" value="small_GTP"/>
    <property type="match status" value="1"/>
</dbReference>
<keyword evidence="10" id="KW-1185">Reference proteome</keyword>
<dbReference type="Gene3D" id="3.40.50.300">
    <property type="entry name" value="P-loop containing nucleotide triphosphate hydrolases"/>
    <property type="match status" value="1"/>
</dbReference>
<evidence type="ECO:0000313" key="9">
    <source>
        <dbReference type="EMBL" id="EGD47513.1"/>
    </source>
</evidence>
<dbReference type="InterPro" id="IPR011779">
    <property type="entry name" value="SO4_adenylTrfase_lsu"/>
</dbReference>
<dbReference type="PROSITE" id="PS51722">
    <property type="entry name" value="G_TR_2"/>
    <property type="match status" value="1"/>
</dbReference>
<reference evidence="9" key="1">
    <citation type="submission" date="2009-07" db="EMBL/GenBank/DDBJ databases">
        <authorList>
            <consortium name="US DOE Joint Genome Institute (JGI-PGF)"/>
            <person name="Lucas S."/>
            <person name="Copeland A."/>
            <person name="Lapidus A."/>
            <person name="Glavina del Rio T."/>
            <person name="Tice H."/>
            <person name="Bruce D."/>
            <person name="Goodwin L."/>
            <person name="Pitluck S."/>
            <person name="Larimer F."/>
            <person name="Land M.L."/>
            <person name="Mouttaki H."/>
            <person name="He Z."/>
            <person name="Zhou J."/>
            <person name="Hemme C.L."/>
        </authorList>
    </citation>
    <scope>NUCLEOTIDE SEQUENCE</scope>
    <source>
        <strain evidence="9">DSM 2782</strain>
    </source>
</reference>
<dbReference type="RefSeq" id="WP_004619374.1">
    <property type="nucleotide sequence ID" value="NZ_ACXX02000007.1"/>
</dbReference>
<dbReference type="AlphaFoldDB" id="F1TD75"/>
<dbReference type="GO" id="GO:0005524">
    <property type="term" value="F:ATP binding"/>
    <property type="evidence" value="ECO:0007669"/>
    <property type="project" value="UniProtKB-KW"/>
</dbReference>
<dbReference type="InterPro" id="IPR009001">
    <property type="entry name" value="Transl_elong_EF1A/Init_IF2_C"/>
</dbReference>
<dbReference type="InterPro" id="IPR041757">
    <property type="entry name" value="CysN_GTP-bd"/>
</dbReference>
<dbReference type="GO" id="GO:0003924">
    <property type="term" value="F:GTPase activity"/>
    <property type="evidence" value="ECO:0007669"/>
    <property type="project" value="InterPro"/>
</dbReference>
<dbReference type="CDD" id="cd04166">
    <property type="entry name" value="CysN_ATPS"/>
    <property type="match status" value="1"/>
</dbReference>
<feature type="coiled-coil region" evidence="7">
    <location>
        <begin position="348"/>
        <end position="375"/>
    </location>
</feature>
<dbReference type="InterPro" id="IPR031157">
    <property type="entry name" value="G_TR_CS"/>
</dbReference>
<dbReference type="SUPFAM" id="SSF52540">
    <property type="entry name" value="P-loop containing nucleoside triphosphate hydrolases"/>
    <property type="match status" value="1"/>
</dbReference>
<dbReference type="InterPro" id="IPR027417">
    <property type="entry name" value="P-loop_NTPase"/>
</dbReference>
<evidence type="ECO:0000256" key="2">
    <source>
        <dbReference type="ARBA" id="ARBA00022679"/>
    </source>
</evidence>
<evidence type="ECO:0000256" key="4">
    <source>
        <dbReference type="ARBA" id="ARBA00022741"/>
    </source>
</evidence>
<evidence type="ECO:0000256" key="3">
    <source>
        <dbReference type="ARBA" id="ARBA00022695"/>
    </source>
</evidence>
<comment type="caution">
    <text evidence="9">The sequence shown here is derived from an EMBL/GenBank/DDBJ whole genome shotgun (WGS) entry which is preliminary data.</text>
</comment>
<sequence length="585" mass="65727">MDNKEQMNIVIVGHVDHGKSTVIGRLLADTGSLPEGKLELVKEYCRKNSRPFEYAFLLDALKDEQAQGITIDTARCFFKTNKRDYIIIDAPGHIEFLKNMVTGASRAEAALLVIDANEGIKENSKRHGHIVSMLGIKQVVVLVNKMDLVDFNGDVFNSITEEFTEFLNKINIKPINFIPISAFNGDNIAEKSEFTPWYKGPTVLTQLDSFANRKEDSQLPFRMPVQDIYKFTEENDDRRIVAGTILSGTLKAGDEVLFLPSKKKSIVNSIEGFNVSPADKADAGQAIGVTLKTQIYIKSGELMVRADEIQPVLSSRFRVNIFWVGKFPLIKNKNYKLKIGTLRITVKLAEILNIIDAAELNIDTFKEQVERHDVAECILETVKPIPFDPISQMEMTGRFVIVDNYEISGGGIIQEGTSESGITHRSHINEREFNWEQGLVSSNLREDIYRHKAKFVVLTSGNEEYSHSLHQIGKELEYKLFKSNYVTNYLGIAGLEDASGDRDSQIAKLGEIGRIFTDAGQIFITSVFNLDDYEAEKLKLLNENNEILIVNIGESPFDSYVPDENIKYSDIGAVVDSLFGLFKKL</sequence>
<keyword evidence="7" id="KW-0175">Coiled coil</keyword>
<dbReference type="EC" id="2.7.7.4" evidence="1"/>
<dbReference type="PROSITE" id="PS00301">
    <property type="entry name" value="G_TR_1"/>
    <property type="match status" value="1"/>
</dbReference>
<protein>
    <recommendedName>
        <fullName evidence="1">sulfate adenylyltransferase</fullName>
        <ecNumber evidence="1">2.7.7.4</ecNumber>
    </recommendedName>
</protein>
<reference evidence="9" key="2">
    <citation type="submission" date="2011-01" db="EMBL/GenBank/DDBJ databases">
        <title>The Non-contiguous Finished genome of Clostridium papyrosolvens.</title>
        <authorList>
            <person name="Lucas S."/>
            <person name="Copeland A."/>
            <person name="Lapidus A."/>
            <person name="Cheng J.-F."/>
            <person name="Goodwin L."/>
            <person name="Pitluck S."/>
            <person name="Misra M."/>
            <person name="Chertkov O."/>
            <person name="Detter J.C."/>
            <person name="Han C."/>
            <person name="Tapia R."/>
            <person name="Land M."/>
            <person name="Hauser L."/>
            <person name="Kyrpides N."/>
            <person name="Ivanova N."/>
            <person name="Pagani I."/>
            <person name="Mouttaki H."/>
            <person name="He Z."/>
            <person name="Zhou J."/>
            <person name="Hemme C.L."/>
            <person name="Woyke T."/>
        </authorList>
    </citation>
    <scope>NUCLEOTIDE SEQUENCE [LARGE SCALE GENOMIC DNA]</scope>
    <source>
        <strain evidence="9">DSM 2782</strain>
    </source>
</reference>
<evidence type="ECO:0000313" key="10">
    <source>
        <dbReference type="Proteomes" id="UP000003860"/>
    </source>
</evidence>
<dbReference type="NCBIfam" id="TIGR02034">
    <property type="entry name" value="CysN"/>
    <property type="match status" value="1"/>
</dbReference>
<dbReference type="PRINTS" id="PR00315">
    <property type="entry name" value="ELONGATNFCT"/>
</dbReference>
<keyword evidence="4" id="KW-0547">Nucleotide-binding</keyword>
<dbReference type="EMBL" id="ACXX02000007">
    <property type="protein sequence ID" value="EGD47513.1"/>
    <property type="molecule type" value="Genomic_DNA"/>
</dbReference>
<dbReference type="InterPro" id="IPR050100">
    <property type="entry name" value="TRAFAC_GTPase_members"/>
</dbReference>
<dbReference type="GO" id="GO:0005525">
    <property type="term" value="F:GTP binding"/>
    <property type="evidence" value="ECO:0007669"/>
    <property type="project" value="UniProtKB-KW"/>
</dbReference>
<evidence type="ECO:0000259" key="8">
    <source>
        <dbReference type="PROSITE" id="PS51722"/>
    </source>
</evidence>
<name>F1TD75_9FIRM</name>
<dbReference type="GO" id="GO:0004781">
    <property type="term" value="F:sulfate adenylyltransferase (ATP) activity"/>
    <property type="evidence" value="ECO:0007669"/>
    <property type="project" value="UniProtKB-EC"/>
</dbReference>
<dbReference type="SUPFAM" id="SSF50447">
    <property type="entry name" value="Translation proteins"/>
    <property type="match status" value="1"/>
</dbReference>
<dbReference type="Pfam" id="PF22594">
    <property type="entry name" value="GTP-eEF1A_C"/>
    <property type="match status" value="1"/>
</dbReference>
<keyword evidence="2 9" id="KW-0808">Transferase</keyword>
<dbReference type="PANTHER" id="PTHR23115">
    <property type="entry name" value="TRANSLATION FACTOR"/>
    <property type="match status" value="1"/>
</dbReference>
<dbReference type="InterPro" id="IPR000795">
    <property type="entry name" value="T_Tr_GTP-bd_dom"/>
</dbReference>
<proteinExistence type="predicted"/>
<keyword evidence="6" id="KW-0342">GTP-binding</keyword>
<dbReference type="Pfam" id="PF00009">
    <property type="entry name" value="GTP_EFTU"/>
    <property type="match status" value="1"/>
</dbReference>
<dbReference type="GO" id="GO:0006790">
    <property type="term" value="P:sulfur compound metabolic process"/>
    <property type="evidence" value="ECO:0007669"/>
    <property type="project" value="InterPro"/>
</dbReference>
<dbReference type="eggNOG" id="COG2895">
    <property type="taxonomic scope" value="Bacteria"/>
</dbReference>
<dbReference type="Proteomes" id="UP000003860">
    <property type="component" value="Unassembled WGS sequence"/>
</dbReference>
<dbReference type="OrthoDB" id="9804504at2"/>
<dbReference type="InterPro" id="IPR005225">
    <property type="entry name" value="Small_GTP-bd"/>
</dbReference>
<feature type="domain" description="Tr-type G" evidence="8">
    <location>
        <begin position="4"/>
        <end position="219"/>
    </location>
</feature>
<dbReference type="SUPFAM" id="SSF50465">
    <property type="entry name" value="EF-Tu/eEF-1alpha/eIF2-gamma C-terminal domain"/>
    <property type="match status" value="1"/>
</dbReference>
<evidence type="ECO:0000256" key="1">
    <source>
        <dbReference type="ARBA" id="ARBA00012391"/>
    </source>
</evidence>
<dbReference type="STRING" id="588581.Cpap_1703"/>
<keyword evidence="5" id="KW-0067">ATP-binding</keyword>
<organism evidence="9 10">
    <name type="scientific">Ruminiclostridium papyrosolvens DSM 2782</name>
    <dbReference type="NCBI Taxonomy" id="588581"/>
    <lineage>
        <taxon>Bacteria</taxon>
        <taxon>Bacillati</taxon>
        <taxon>Bacillota</taxon>
        <taxon>Clostridia</taxon>
        <taxon>Eubacteriales</taxon>
        <taxon>Oscillospiraceae</taxon>
        <taxon>Ruminiclostridium</taxon>
    </lineage>
</organism>
<dbReference type="Gene3D" id="2.40.30.10">
    <property type="entry name" value="Translation factors"/>
    <property type="match status" value="2"/>
</dbReference>
<dbReference type="InterPro" id="IPR054696">
    <property type="entry name" value="GTP-eEF1A_C"/>
</dbReference>
<evidence type="ECO:0000256" key="6">
    <source>
        <dbReference type="ARBA" id="ARBA00023134"/>
    </source>
</evidence>
<evidence type="ECO:0000256" key="5">
    <source>
        <dbReference type="ARBA" id="ARBA00022840"/>
    </source>
</evidence>